<organism evidence="1">
    <name type="scientific">Arundo donax</name>
    <name type="common">Giant reed</name>
    <name type="synonym">Donax arundinaceus</name>
    <dbReference type="NCBI Taxonomy" id="35708"/>
    <lineage>
        <taxon>Eukaryota</taxon>
        <taxon>Viridiplantae</taxon>
        <taxon>Streptophyta</taxon>
        <taxon>Embryophyta</taxon>
        <taxon>Tracheophyta</taxon>
        <taxon>Spermatophyta</taxon>
        <taxon>Magnoliopsida</taxon>
        <taxon>Liliopsida</taxon>
        <taxon>Poales</taxon>
        <taxon>Poaceae</taxon>
        <taxon>PACMAD clade</taxon>
        <taxon>Arundinoideae</taxon>
        <taxon>Arundineae</taxon>
        <taxon>Arundo</taxon>
    </lineage>
</organism>
<accession>A0A0A9ST57</accession>
<protein>
    <submittedName>
        <fullName evidence="1">Uncharacterized protein</fullName>
    </submittedName>
</protein>
<name>A0A0A9ST57_ARUDO</name>
<reference evidence="1" key="2">
    <citation type="journal article" date="2015" name="Data Brief">
        <title>Shoot transcriptome of the giant reed, Arundo donax.</title>
        <authorList>
            <person name="Barrero R.A."/>
            <person name="Guerrero F.D."/>
            <person name="Moolhuijzen P."/>
            <person name="Goolsby J.A."/>
            <person name="Tidwell J."/>
            <person name="Bellgard S.E."/>
            <person name="Bellgard M.I."/>
        </authorList>
    </citation>
    <scope>NUCLEOTIDE SEQUENCE</scope>
    <source>
        <tissue evidence="1">Shoot tissue taken approximately 20 cm above the soil surface</tissue>
    </source>
</reference>
<proteinExistence type="predicted"/>
<reference evidence="1" key="1">
    <citation type="submission" date="2014-09" db="EMBL/GenBank/DDBJ databases">
        <authorList>
            <person name="Magalhaes I.L.F."/>
            <person name="Oliveira U."/>
            <person name="Santos F.R."/>
            <person name="Vidigal T.H.D.A."/>
            <person name="Brescovit A.D."/>
            <person name="Santos A.J."/>
        </authorList>
    </citation>
    <scope>NUCLEOTIDE SEQUENCE</scope>
    <source>
        <tissue evidence="1">Shoot tissue taken approximately 20 cm above the soil surface</tissue>
    </source>
</reference>
<evidence type="ECO:0000313" key="1">
    <source>
        <dbReference type="EMBL" id="JAD69142.1"/>
    </source>
</evidence>
<dbReference type="AlphaFoldDB" id="A0A0A9ST57"/>
<dbReference type="EMBL" id="GBRH01228753">
    <property type="protein sequence ID" value="JAD69142.1"/>
    <property type="molecule type" value="Transcribed_RNA"/>
</dbReference>
<sequence>MKMERYVVCFLWHVYTSSFCIKVGAICSLLNKNK</sequence>